<gene>
    <name evidence="2" type="ORF">ABOZ73_10575</name>
</gene>
<organism evidence="2">
    <name type="scientific">Caulobacter sp. 73W</name>
    <dbReference type="NCBI Taxonomy" id="3161137"/>
    <lineage>
        <taxon>Bacteria</taxon>
        <taxon>Pseudomonadati</taxon>
        <taxon>Pseudomonadota</taxon>
        <taxon>Alphaproteobacteria</taxon>
        <taxon>Caulobacterales</taxon>
        <taxon>Caulobacteraceae</taxon>
        <taxon>Caulobacter</taxon>
    </lineage>
</organism>
<dbReference type="EMBL" id="CP158375">
    <property type="protein sequence ID" value="XDO95268.1"/>
    <property type="molecule type" value="Genomic_DNA"/>
</dbReference>
<accession>A0AB39KPH2</accession>
<protein>
    <recommendedName>
        <fullName evidence="3">Phage holin family protein</fullName>
    </recommendedName>
</protein>
<name>A0AB39KPH2_9CAUL</name>
<evidence type="ECO:0000256" key="1">
    <source>
        <dbReference type="SAM" id="Phobius"/>
    </source>
</evidence>
<reference evidence="2" key="1">
    <citation type="submission" date="2024-06" db="EMBL/GenBank/DDBJ databases">
        <title>Caulobacter inopinatus, sp. nov.</title>
        <authorList>
            <person name="Donachie S.P."/>
        </authorList>
    </citation>
    <scope>NUCLEOTIDE SEQUENCE</scope>
    <source>
        <strain evidence="2">73W</strain>
    </source>
</reference>
<keyword evidence="1" id="KW-1133">Transmembrane helix</keyword>
<dbReference type="RefSeq" id="WP_369058120.1">
    <property type="nucleotide sequence ID" value="NZ_CP158375.1"/>
</dbReference>
<sequence>MIIRKVLRTTAAAALIGAAVLVSVVSAGFAVYAVLEPFVGVPGAAAIVAAIFSIIALIAGLVLADKAEDGGKHHHHHAPPPDAGFIARVIDLAKDKPILSSAAAIGAGVFFMRNPVLFAALAKAFMDTRAPDRD</sequence>
<evidence type="ECO:0008006" key="3">
    <source>
        <dbReference type="Google" id="ProtNLM"/>
    </source>
</evidence>
<dbReference type="AlphaFoldDB" id="A0AB39KPH2"/>
<evidence type="ECO:0000313" key="2">
    <source>
        <dbReference type="EMBL" id="XDO95268.1"/>
    </source>
</evidence>
<feature type="transmembrane region" description="Helical" evidence="1">
    <location>
        <begin position="41"/>
        <end position="64"/>
    </location>
</feature>
<proteinExistence type="predicted"/>
<keyword evidence="1" id="KW-0812">Transmembrane</keyword>
<feature type="transmembrane region" description="Helical" evidence="1">
    <location>
        <begin position="12"/>
        <end position="35"/>
    </location>
</feature>
<keyword evidence="1" id="KW-0472">Membrane</keyword>